<sequence>MLSQPEVNAWLEEFLEAYAAPVDFGRLKAIMSKRVSVELPLEPKIKKFEDFEKKQGPVISAYKSAKRTLPKNAPVIACAAKKDEVDVISPQQCNFVWTKELCEQYPNVNLGPGEKAKIQMYDRFKLSSKKECSHYAPIFSPADFKGQDRKDDEDGWGWKLLKALQEGTAGDMIDDAAVVATAAGKANKEAFFENEKKLQDLSYSMIGTLQPVITMPDKDGVSEAIVPLARTFKWGDGMTEAFPGNDFAAGAEVRMVSYEELTVKAGKITKIHSHMDPATCIKPAGKSGAN</sequence>
<organism evidence="1">
    <name type="scientific">Hemiselmis tepida</name>
    <dbReference type="NCBI Taxonomy" id="464990"/>
    <lineage>
        <taxon>Eukaryota</taxon>
        <taxon>Cryptophyceae</taxon>
        <taxon>Cryptomonadales</taxon>
        <taxon>Hemiselmidaceae</taxon>
        <taxon>Hemiselmis</taxon>
    </lineage>
</organism>
<proteinExistence type="predicted"/>
<name>A0A7S0W6U6_9CRYP</name>
<gene>
    <name evidence="1" type="ORF">HTEP1355_LOCUS20714</name>
</gene>
<evidence type="ECO:0000313" key="1">
    <source>
        <dbReference type="EMBL" id="CAD8807035.1"/>
    </source>
</evidence>
<accession>A0A7S0W6U6</accession>
<dbReference type="EMBL" id="HBFN01035730">
    <property type="protein sequence ID" value="CAD8807035.1"/>
    <property type="molecule type" value="Transcribed_RNA"/>
</dbReference>
<protein>
    <submittedName>
        <fullName evidence="1">Uncharacterized protein</fullName>
    </submittedName>
</protein>
<dbReference type="AlphaFoldDB" id="A0A7S0W6U6"/>
<reference evidence="1" key="1">
    <citation type="submission" date="2021-01" db="EMBL/GenBank/DDBJ databases">
        <authorList>
            <person name="Corre E."/>
            <person name="Pelletier E."/>
            <person name="Niang G."/>
            <person name="Scheremetjew M."/>
            <person name="Finn R."/>
            <person name="Kale V."/>
            <person name="Holt S."/>
            <person name="Cochrane G."/>
            <person name="Meng A."/>
            <person name="Brown T."/>
            <person name="Cohen L."/>
        </authorList>
    </citation>
    <scope>NUCLEOTIDE SEQUENCE</scope>
    <source>
        <strain evidence="1">CCMP443</strain>
    </source>
</reference>